<gene>
    <name evidence="3" type="ORF">BK662_15300</name>
</gene>
<dbReference type="Pfam" id="PF00497">
    <property type="entry name" value="SBP_bac_3"/>
    <property type="match status" value="1"/>
</dbReference>
<protein>
    <submittedName>
        <fullName evidence="3">Amino acid ABC transporter substrate-binding protein</fullName>
    </submittedName>
</protein>
<reference evidence="3 4" key="1">
    <citation type="submission" date="2016-10" db="EMBL/GenBank/DDBJ databases">
        <title>Comparative genome analysis of multiple Pseudomonas spp. focuses on biocontrol and plant growth promoting traits.</title>
        <authorList>
            <person name="Tao X.-Y."/>
            <person name="Taylor C.G."/>
        </authorList>
    </citation>
    <scope>NUCLEOTIDE SEQUENCE [LARGE SCALE GENOMIC DNA]</scope>
    <source>
        <strain evidence="3 4">36C6</strain>
    </source>
</reference>
<organism evidence="3 4">
    <name type="scientific">Pseudomonas frederiksbergensis</name>
    <dbReference type="NCBI Taxonomy" id="104087"/>
    <lineage>
        <taxon>Bacteria</taxon>
        <taxon>Pseudomonadati</taxon>
        <taxon>Pseudomonadota</taxon>
        <taxon>Gammaproteobacteria</taxon>
        <taxon>Pseudomonadales</taxon>
        <taxon>Pseudomonadaceae</taxon>
        <taxon>Pseudomonas</taxon>
    </lineage>
</organism>
<dbReference type="EMBL" id="MOBM01000020">
    <property type="protein sequence ID" value="RON14865.1"/>
    <property type="molecule type" value="Genomic_DNA"/>
</dbReference>
<dbReference type="InterPro" id="IPR001638">
    <property type="entry name" value="Solute-binding_3/MltF_N"/>
</dbReference>
<sequence length="254" mass="28093">MSESSWILITNTKALCSFCLSVSLLIAGNASGAPLPLELYIPDAPPLTFIDDAKGHGMVGEAVLAAIANAGYVAHVHGLPWARAQKYVSEKQDLLIAPLSRTPEREDRFTWITSIMPMERAFFSLDRPVSSFAQAKKTYRVIGVGLGSAQEEILRVQGFSDEQIYPLTIGDNPAQMLLKGRIDAWFNGVPESQYIWPKVSERKLFMSPVMSRAELYLACSRLCSAQLVQDLRKAVETLRDDGTLARIQQSYLSP</sequence>
<evidence type="ECO:0000256" key="1">
    <source>
        <dbReference type="SAM" id="SignalP"/>
    </source>
</evidence>
<dbReference type="RefSeq" id="WP_123358886.1">
    <property type="nucleotide sequence ID" value="NZ_MOBM01000020.1"/>
</dbReference>
<dbReference type="Proteomes" id="UP000284002">
    <property type="component" value="Unassembled WGS sequence"/>
</dbReference>
<evidence type="ECO:0000313" key="3">
    <source>
        <dbReference type="EMBL" id="RON14865.1"/>
    </source>
</evidence>
<keyword evidence="1" id="KW-0732">Signal</keyword>
<feature type="domain" description="Solute-binding protein family 3/N-terminal" evidence="2">
    <location>
        <begin position="42"/>
        <end position="252"/>
    </location>
</feature>
<evidence type="ECO:0000313" key="4">
    <source>
        <dbReference type="Proteomes" id="UP000284002"/>
    </source>
</evidence>
<dbReference type="AlphaFoldDB" id="A0A423HNY8"/>
<dbReference type="PANTHER" id="PTHR38834:SF3">
    <property type="entry name" value="SOLUTE-BINDING PROTEIN FAMILY 3_N-TERMINAL DOMAIN-CONTAINING PROTEIN"/>
    <property type="match status" value="1"/>
</dbReference>
<comment type="caution">
    <text evidence="3">The sequence shown here is derived from an EMBL/GenBank/DDBJ whole genome shotgun (WGS) entry which is preliminary data.</text>
</comment>
<dbReference type="PANTHER" id="PTHR38834">
    <property type="entry name" value="PERIPLASMIC SUBSTRATE BINDING PROTEIN FAMILY 3"/>
    <property type="match status" value="1"/>
</dbReference>
<proteinExistence type="predicted"/>
<evidence type="ECO:0000259" key="2">
    <source>
        <dbReference type="Pfam" id="PF00497"/>
    </source>
</evidence>
<name>A0A423HNY8_9PSED</name>
<dbReference type="Gene3D" id="3.40.190.10">
    <property type="entry name" value="Periplasmic binding protein-like II"/>
    <property type="match status" value="2"/>
</dbReference>
<accession>A0A423HNY8</accession>
<dbReference type="SUPFAM" id="SSF53850">
    <property type="entry name" value="Periplasmic binding protein-like II"/>
    <property type="match status" value="1"/>
</dbReference>
<feature type="signal peptide" evidence="1">
    <location>
        <begin position="1"/>
        <end position="32"/>
    </location>
</feature>
<feature type="chain" id="PRO_5019041520" evidence="1">
    <location>
        <begin position="33"/>
        <end position="254"/>
    </location>
</feature>